<proteinExistence type="predicted"/>
<comment type="caution">
    <text evidence="3">The sequence shown here is derived from an EMBL/GenBank/DDBJ whole genome shotgun (WGS) entry which is preliminary data.</text>
</comment>
<dbReference type="SMART" id="SM00020">
    <property type="entry name" value="Tryp_SPc"/>
    <property type="match status" value="1"/>
</dbReference>
<dbReference type="PROSITE" id="PS00134">
    <property type="entry name" value="TRYPSIN_HIS"/>
    <property type="match status" value="1"/>
</dbReference>
<keyword evidence="1 2" id="KW-1015">Disulfide bond</keyword>
<keyword evidence="4" id="KW-1185">Reference proteome</keyword>
<name>A0A8J1U9I8_OWEFU</name>
<dbReference type="CDD" id="cd00033">
    <property type="entry name" value="CCP"/>
    <property type="match status" value="1"/>
</dbReference>
<dbReference type="Pfam" id="PF00089">
    <property type="entry name" value="Trypsin"/>
    <property type="match status" value="1"/>
</dbReference>
<dbReference type="InterPro" id="IPR043504">
    <property type="entry name" value="Peptidase_S1_PA_chymotrypsin"/>
</dbReference>
<dbReference type="PRINTS" id="PR00722">
    <property type="entry name" value="CHYMOTRYPSIN"/>
</dbReference>
<organism evidence="3 4">
    <name type="scientific">Owenia fusiformis</name>
    <name type="common">Polychaete worm</name>
    <dbReference type="NCBI Taxonomy" id="6347"/>
    <lineage>
        <taxon>Eukaryota</taxon>
        <taxon>Metazoa</taxon>
        <taxon>Spiralia</taxon>
        <taxon>Lophotrochozoa</taxon>
        <taxon>Annelida</taxon>
        <taxon>Polychaeta</taxon>
        <taxon>Sedentaria</taxon>
        <taxon>Canalipalpata</taxon>
        <taxon>Sabellida</taxon>
        <taxon>Oweniida</taxon>
        <taxon>Oweniidae</taxon>
        <taxon>Owenia</taxon>
    </lineage>
</organism>
<dbReference type="PANTHER" id="PTHR24253:SF103">
    <property type="entry name" value="TRANSMEMBRANE PROTEASE SERINE 7"/>
    <property type="match status" value="1"/>
</dbReference>
<evidence type="ECO:0000313" key="3">
    <source>
        <dbReference type="EMBL" id="CAH1794644.1"/>
    </source>
</evidence>
<dbReference type="InterPro" id="IPR001254">
    <property type="entry name" value="Trypsin_dom"/>
</dbReference>
<dbReference type="SUPFAM" id="SSF50494">
    <property type="entry name" value="Trypsin-like serine proteases"/>
    <property type="match status" value="1"/>
</dbReference>
<protein>
    <submittedName>
        <fullName evidence="3">Uncharacterized protein</fullName>
    </submittedName>
</protein>
<sequence length="624" mass="68481">MNFYSGYAHSVRMLSLIWLICQLYSGFGLGDIAKPTNCKKPHRVGNNVQRISLKAPGAQVAIQGSHPWMAGLFGFYGADAGFCGGAILNSCYIVTAAHCVQEVTGKKCGGVVTRITLGARELTQLVPGFPQKQDNLKVISGGGWQATCHPFSKFSDVLGHNDSVDIALLRLNKCLPEFTENVMKRICLPKTPLDDLHQLKGETMTCYGWGAVTESNTFRRTLQQATPSIVGRDICTEVLDIQGGFKLPNAGLCSVPNFGGTGDSGSPCVIKDCNNTDCLVGIISGRRFSATVTASLRHPAVLNWIKETVRSKPCRRSCIHEDICECGTLPVADDDGVKCPQLDPIVDAPSNGTLKVVSNTPGSLALYDCINGRQLLGPIVRACLPDGKWSEEPPTCRAGLCVKGDPHVKHFLSAHNVRLCYTLRGKSGEVLTFFSDKDKGILINGQYGPVSKTYPEVSKYIKHLGLKIGNITIEFTKKYIRVNNGRFRAWAMQTMVHEGVRIKINKDSMTGEVMILEHEITITVARRNARVDFCIFPHVFPQIGKGILGVVDSYKKSDIYFGTMKPRKTVATMYIKDRTVKIKSRMTKNKLPCWGLRGGDPLEQLLGENINDVRSTCLFCYPGR</sequence>
<dbReference type="Gene3D" id="2.10.70.10">
    <property type="entry name" value="Complement Module, domain 1"/>
    <property type="match status" value="1"/>
</dbReference>
<dbReference type="InterPro" id="IPR001314">
    <property type="entry name" value="Peptidase_S1A"/>
</dbReference>
<dbReference type="InterPro" id="IPR018114">
    <property type="entry name" value="TRYPSIN_HIS"/>
</dbReference>
<reference evidence="3" key="1">
    <citation type="submission" date="2022-03" db="EMBL/GenBank/DDBJ databases">
        <authorList>
            <person name="Martin C."/>
        </authorList>
    </citation>
    <scope>NUCLEOTIDE SEQUENCE</scope>
</reference>
<evidence type="ECO:0000256" key="1">
    <source>
        <dbReference type="ARBA" id="ARBA00023157"/>
    </source>
</evidence>
<dbReference type="Pfam" id="PF00084">
    <property type="entry name" value="Sushi"/>
    <property type="match status" value="1"/>
</dbReference>
<dbReference type="PROSITE" id="PS50923">
    <property type="entry name" value="SUSHI"/>
    <property type="match status" value="1"/>
</dbReference>
<dbReference type="EMBL" id="CAIIXF020000009">
    <property type="protein sequence ID" value="CAH1794644.1"/>
    <property type="molecule type" value="Genomic_DNA"/>
</dbReference>
<keyword evidence="2" id="KW-0768">Sushi</keyword>
<dbReference type="Gene3D" id="2.40.10.10">
    <property type="entry name" value="Trypsin-like serine proteases"/>
    <property type="match status" value="1"/>
</dbReference>
<dbReference type="GO" id="GO:0006508">
    <property type="term" value="P:proteolysis"/>
    <property type="evidence" value="ECO:0007669"/>
    <property type="project" value="InterPro"/>
</dbReference>
<dbReference type="SMART" id="SM00032">
    <property type="entry name" value="CCP"/>
    <property type="match status" value="1"/>
</dbReference>
<gene>
    <name evidence="3" type="ORF">OFUS_LOCUS19312</name>
</gene>
<evidence type="ECO:0000313" key="4">
    <source>
        <dbReference type="Proteomes" id="UP000749559"/>
    </source>
</evidence>
<dbReference type="AlphaFoldDB" id="A0A8J1U9I8"/>
<dbReference type="InterPro" id="IPR009003">
    <property type="entry name" value="Peptidase_S1_PA"/>
</dbReference>
<dbReference type="InterPro" id="IPR000436">
    <property type="entry name" value="Sushi_SCR_CCP_dom"/>
</dbReference>
<comment type="caution">
    <text evidence="2">Lacks conserved residue(s) required for the propagation of feature annotation.</text>
</comment>
<evidence type="ECO:0000256" key="2">
    <source>
        <dbReference type="PROSITE-ProRule" id="PRU00302"/>
    </source>
</evidence>
<dbReference type="OrthoDB" id="6154373at2759"/>
<dbReference type="PANTHER" id="PTHR24253">
    <property type="entry name" value="TRANSMEMBRANE PROTEASE SERINE"/>
    <property type="match status" value="1"/>
</dbReference>
<accession>A0A8J1U9I8</accession>
<feature type="disulfide bond" evidence="2">
    <location>
        <begin position="369"/>
        <end position="396"/>
    </location>
</feature>
<dbReference type="GO" id="GO:0004252">
    <property type="term" value="F:serine-type endopeptidase activity"/>
    <property type="evidence" value="ECO:0007669"/>
    <property type="project" value="InterPro"/>
</dbReference>
<dbReference type="Proteomes" id="UP000749559">
    <property type="component" value="Unassembled WGS sequence"/>
</dbReference>
<dbReference type="PROSITE" id="PS50240">
    <property type="entry name" value="TRYPSIN_DOM"/>
    <property type="match status" value="1"/>
</dbReference>
<dbReference type="InterPro" id="IPR035976">
    <property type="entry name" value="Sushi/SCR/CCP_sf"/>
</dbReference>
<dbReference type="SUPFAM" id="SSF57535">
    <property type="entry name" value="Complement control module/SCR domain"/>
    <property type="match status" value="1"/>
</dbReference>